<name>A0AAD8P198_TARER</name>
<keyword evidence="3" id="KW-1185">Reference proteome</keyword>
<reference evidence="2" key="1">
    <citation type="journal article" date="2023" name="bioRxiv">
        <title>Improved chromosome-level genome assembly for marigold (Tagetes erecta).</title>
        <authorList>
            <person name="Jiang F."/>
            <person name="Yuan L."/>
            <person name="Wang S."/>
            <person name="Wang H."/>
            <person name="Xu D."/>
            <person name="Wang A."/>
            <person name="Fan W."/>
        </authorList>
    </citation>
    <scope>NUCLEOTIDE SEQUENCE</scope>
    <source>
        <strain evidence="2">WSJ</strain>
        <tissue evidence="2">Leaf</tissue>
    </source>
</reference>
<sequence>MEVLMWSFYCGGDDCKWHVNAVNVVGSEAGQGWRGCLGLLIFSSFNFWQKLISQEPSQRAAQTGNQSKMKTGFHAGG</sequence>
<accession>A0AAD8P198</accession>
<gene>
    <name evidence="2" type="ORF">QVD17_01183</name>
</gene>
<proteinExistence type="predicted"/>
<protein>
    <submittedName>
        <fullName evidence="2">Uncharacterized protein</fullName>
    </submittedName>
</protein>
<evidence type="ECO:0000313" key="3">
    <source>
        <dbReference type="Proteomes" id="UP001229421"/>
    </source>
</evidence>
<dbReference type="Proteomes" id="UP001229421">
    <property type="component" value="Unassembled WGS sequence"/>
</dbReference>
<feature type="region of interest" description="Disordered" evidence="1">
    <location>
        <begin position="57"/>
        <end position="77"/>
    </location>
</feature>
<feature type="compositionally biased region" description="Polar residues" evidence="1">
    <location>
        <begin position="57"/>
        <end position="69"/>
    </location>
</feature>
<dbReference type="EMBL" id="JAUHHV010000001">
    <property type="protein sequence ID" value="KAK1435420.1"/>
    <property type="molecule type" value="Genomic_DNA"/>
</dbReference>
<evidence type="ECO:0000313" key="2">
    <source>
        <dbReference type="EMBL" id="KAK1435420.1"/>
    </source>
</evidence>
<dbReference type="AlphaFoldDB" id="A0AAD8P198"/>
<organism evidence="2 3">
    <name type="scientific">Tagetes erecta</name>
    <name type="common">African marigold</name>
    <dbReference type="NCBI Taxonomy" id="13708"/>
    <lineage>
        <taxon>Eukaryota</taxon>
        <taxon>Viridiplantae</taxon>
        <taxon>Streptophyta</taxon>
        <taxon>Embryophyta</taxon>
        <taxon>Tracheophyta</taxon>
        <taxon>Spermatophyta</taxon>
        <taxon>Magnoliopsida</taxon>
        <taxon>eudicotyledons</taxon>
        <taxon>Gunneridae</taxon>
        <taxon>Pentapetalae</taxon>
        <taxon>asterids</taxon>
        <taxon>campanulids</taxon>
        <taxon>Asterales</taxon>
        <taxon>Asteraceae</taxon>
        <taxon>Asteroideae</taxon>
        <taxon>Heliantheae alliance</taxon>
        <taxon>Tageteae</taxon>
        <taxon>Tagetes</taxon>
    </lineage>
</organism>
<evidence type="ECO:0000256" key="1">
    <source>
        <dbReference type="SAM" id="MobiDB-lite"/>
    </source>
</evidence>
<comment type="caution">
    <text evidence="2">The sequence shown here is derived from an EMBL/GenBank/DDBJ whole genome shotgun (WGS) entry which is preliminary data.</text>
</comment>